<proteinExistence type="predicted"/>
<reference evidence="2 3" key="1">
    <citation type="submission" date="2017-09" db="EMBL/GenBank/DDBJ databases">
        <authorList>
            <person name="Bumgarner R.E."/>
        </authorList>
    </citation>
    <scope>NUCLEOTIDE SEQUENCE [LARGE SCALE GENOMIC DNA]</scope>
    <source>
        <strain evidence="2 3">T34998</strain>
    </source>
</reference>
<dbReference type="Proteomes" id="UP000256324">
    <property type="component" value="Unassembled WGS sequence"/>
</dbReference>
<organism evidence="2 3">
    <name type="scientific">Cutibacterium namnetense</name>
    <dbReference type="NCBI Taxonomy" id="1574624"/>
    <lineage>
        <taxon>Bacteria</taxon>
        <taxon>Bacillati</taxon>
        <taxon>Actinomycetota</taxon>
        <taxon>Actinomycetes</taxon>
        <taxon>Propionibacteriales</taxon>
        <taxon>Propionibacteriaceae</taxon>
        <taxon>Cutibacterium</taxon>
    </lineage>
</organism>
<evidence type="ECO:0000256" key="1">
    <source>
        <dbReference type="SAM" id="Phobius"/>
    </source>
</evidence>
<keyword evidence="1" id="KW-0472">Membrane</keyword>
<evidence type="ECO:0000313" key="2">
    <source>
        <dbReference type="EMBL" id="REB70430.1"/>
    </source>
</evidence>
<keyword evidence="1" id="KW-1133">Transmembrane helix</keyword>
<dbReference type="EMBL" id="PCZS01000001">
    <property type="protein sequence ID" value="REB70430.1"/>
    <property type="molecule type" value="Genomic_DNA"/>
</dbReference>
<name>A0ABX9IC34_9ACTN</name>
<evidence type="ECO:0000313" key="3">
    <source>
        <dbReference type="Proteomes" id="UP000256324"/>
    </source>
</evidence>
<keyword evidence="1" id="KW-0812">Transmembrane</keyword>
<accession>A0ABX9IC34</accession>
<gene>
    <name evidence="2" type="ORF">CP880_01135</name>
</gene>
<protein>
    <submittedName>
        <fullName evidence="2">Uncharacterized protein</fullName>
    </submittedName>
</protein>
<comment type="caution">
    <text evidence="2">The sequence shown here is derived from an EMBL/GenBank/DDBJ whole genome shotgun (WGS) entry which is preliminary data.</text>
</comment>
<sequence length="167" mass="17876">MARALGNVCGCRAFLVQLHVEASRTLVVLAVLIVLVMLVMPFINAKRDNRLIEFQALGLVGSHTSCAAWVLVMLAAQLAPLMRVAEWSRSGVIIVVIVTVVAAFICGVVVFVSHRRKMHTDSGMGLQMLKGVVAVGNVPSAKEHCGTTTRQLVGISSEIRMAVSGVR</sequence>
<feature type="transmembrane region" description="Helical" evidence="1">
    <location>
        <begin position="56"/>
        <end position="79"/>
    </location>
</feature>
<feature type="transmembrane region" description="Helical" evidence="1">
    <location>
        <begin position="91"/>
        <end position="112"/>
    </location>
</feature>
<feature type="transmembrane region" description="Helical" evidence="1">
    <location>
        <begin position="25"/>
        <end position="44"/>
    </location>
</feature>
<keyword evidence="3" id="KW-1185">Reference proteome</keyword>